<dbReference type="PANTHER" id="PTHR43096">
    <property type="entry name" value="DNAJ HOMOLOG 1, MITOCHONDRIAL-RELATED"/>
    <property type="match status" value="1"/>
</dbReference>
<comment type="caution">
    <text evidence="4">The sequence shown here is derived from an EMBL/GenBank/DDBJ whole genome shotgun (WGS) entry which is preliminary data.</text>
</comment>
<dbReference type="CDD" id="cd10747">
    <property type="entry name" value="DnaJ_C"/>
    <property type="match status" value="1"/>
</dbReference>
<dbReference type="EMBL" id="AFNV02000019">
    <property type="protein sequence ID" value="ERJ18401.1"/>
    <property type="molecule type" value="Genomic_DNA"/>
</dbReference>
<dbReference type="Proteomes" id="UP000006242">
    <property type="component" value="Unassembled WGS sequence"/>
</dbReference>
<dbReference type="PANTHER" id="PTHR43096:SF52">
    <property type="entry name" value="DNAJ HOMOLOG 1, MITOCHONDRIAL-RELATED"/>
    <property type="match status" value="1"/>
</dbReference>
<sequence length="329" mass="36353">MEYKDYYKILGLERSASEDEIKQAYRRMARKYHPDVSKEADADDRFKEANEAYEVLKDPEKRAAYDRIDPERARAQTGFRPPPGWDHGFDFSSGAHAEPPPGADGSTFSDFFESLFGRGFAGTRAGGNSRRTHGFGPGFGQRRGQDHIARVELDLEDAFTGGRRRVTLRSPEINELGQTVERSRALNVTIPKGVREGQQLRLSGQAKSGNTADVPGDLLLEIGFKPHPLYTLDGADLILELPVAPWEAALGATVKAPTPAGAVDLRIPPNSRDGKRLRLRGRGMPGKTPGDLYAVLRIALPPANSDKSRAVYERMAEELDFNPRERLGV</sequence>
<gene>
    <name evidence="4" type="primary">cbpA</name>
    <name evidence="4" type="ORF">SSPSH_002682</name>
</gene>
<feature type="domain" description="J" evidence="3">
    <location>
        <begin position="5"/>
        <end position="69"/>
    </location>
</feature>
<reference evidence="4 5" key="2">
    <citation type="journal article" date="2013" name="PLoS ONE">
        <title>INDIGO - INtegrated Data Warehouse of MIcrobial GenOmes with Examples from the Red Sea Extremophiles.</title>
        <authorList>
            <person name="Alam I."/>
            <person name="Antunes A."/>
            <person name="Kamau A.A."/>
            <person name="Ba Alawi W."/>
            <person name="Kalkatawi M."/>
            <person name="Stingl U."/>
            <person name="Bajic V.B."/>
        </authorList>
    </citation>
    <scope>NUCLEOTIDE SEQUENCE [LARGE SCALE GENOMIC DNA]</scope>
    <source>
        <strain evidence="4 5">E1L3A</strain>
    </source>
</reference>
<dbReference type="InterPro" id="IPR002939">
    <property type="entry name" value="DnaJ_C"/>
</dbReference>
<dbReference type="GO" id="GO:0005737">
    <property type="term" value="C:cytoplasm"/>
    <property type="evidence" value="ECO:0007669"/>
    <property type="project" value="TreeGrafter"/>
</dbReference>
<dbReference type="eggNOG" id="COG0484">
    <property type="taxonomic scope" value="Bacteria"/>
</dbReference>
<evidence type="ECO:0000256" key="2">
    <source>
        <dbReference type="SAM" id="MobiDB-lite"/>
    </source>
</evidence>
<dbReference type="Pfam" id="PF01556">
    <property type="entry name" value="DnaJ_C"/>
    <property type="match status" value="1"/>
</dbReference>
<dbReference type="GO" id="GO:0003677">
    <property type="term" value="F:DNA binding"/>
    <property type="evidence" value="ECO:0007669"/>
    <property type="project" value="UniProtKB-KW"/>
</dbReference>
<accession>F7Q3Q7</accession>
<dbReference type="PRINTS" id="PR00625">
    <property type="entry name" value="JDOMAIN"/>
</dbReference>
<evidence type="ECO:0000313" key="5">
    <source>
        <dbReference type="Proteomes" id="UP000006242"/>
    </source>
</evidence>
<proteinExistence type="predicted"/>
<dbReference type="Pfam" id="PF00226">
    <property type="entry name" value="DnaJ"/>
    <property type="match status" value="1"/>
</dbReference>
<evidence type="ECO:0000313" key="4">
    <source>
        <dbReference type="EMBL" id="ERJ18401.1"/>
    </source>
</evidence>
<dbReference type="SUPFAM" id="SSF46565">
    <property type="entry name" value="Chaperone J-domain"/>
    <property type="match status" value="1"/>
</dbReference>
<dbReference type="PROSITE" id="PS00636">
    <property type="entry name" value="DNAJ_1"/>
    <property type="match status" value="1"/>
</dbReference>
<dbReference type="SMART" id="SM00271">
    <property type="entry name" value="DnaJ"/>
    <property type="match status" value="1"/>
</dbReference>
<dbReference type="RefSeq" id="WP_006912139.1">
    <property type="nucleotide sequence ID" value="NZ_AFNV02000019.1"/>
</dbReference>
<keyword evidence="5" id="KW-1185">Reference proteome</keyword>
<reference evidence="4 5" key="1">
    <citation type="journal article" date="2011" name="J. Bacteriol.">
        <title>Genome sequence of Salinisphaera shabanensis, a gammaproteobacterium from the harsh, variable environment of the brine-seawater interface of the Shaban Deep in the Red Sea.</title>
        <authorList>
            <person name="Antunes A."/>
            <person name="Alam I."/>
            <person name="Bajic V.B."/>
            <person name="Stingl U."/>
        </authorList>
    </citation>
    <scope>NUCLEOTIDE SEQUENCE [LARGE SCALE GENOMIC DNA]</scope>
    <source>
        <strain evidence="4 5">E1L3A</strain>
    </source>
</reference>
<name>F7Q3Q7_9GAMM</name>
<protein>
    <submittedName>
        <fullName evidence="4">Curved DNA-binding protein</fullName>
    </submittedName>
</protein>
<feature type="region of interest" description="Disordered" evidence="2">
    <location>
        <begin position="122"/>
        <end position="143"/>
    </location>
</feature>
<evidence type="ECO:0000256" key="1">
    <source>
        <dbReference type="ARBA" id="ARBA00023186"/>
    </source>
</evidence>
<dbReference type="Gene3D" id="1.10.287.110">
    <property type="entry name" value="DnaJ domain"/>
    <property type="match status" value="1"/>
</dbReference>
<evidence type="ECO:0000259" key="3">
    <source>
        <dbReference type="PROSITE" id="PS50076"/>
    </source>
</evidence>
<dbReference type="InterPro" id="IPR036869">
    <property type="entry name" value="J_dom_sf"/>
</dbReference>
<organism evidence="4 5">
    <name type="scientific">Salinisphaera shabanensis E1L3A</name>
    <dbReference type="NCBI Taxonomy" id="1033802"/>
    <lineage>
        <taxon>Bacteria</taxon>
        <taxon>Pseudomonadati</taxon>
        <taxon>Pseudomonadota</taxon>
        <taxon>Gammaproteobacteria</taxon>
        <taxon>Salinisphaerales</taxon>
        <taxon>Salinisphaeraceae</taxon>
        <taxon>Salinisphaera</taxon>
    </lineage>
</organism>
<dbReference type="STRING" id="1033802.SSPSH_002682"/>
<dbReference type="CDD" id="cd06257">
    <property type="entry name" value="DnaJ"/>
    <property type="match status" value="1"/>
</dbReference>
<dbReference type="InterPro" id="IPR008971">
    <property type="entry name" value="HSP40/DnaJ_pept-bd"/>
</dbReference>
<dbReference type="GO" id="GO:0051082">
    <property type="term" value="F:unfolded protein binding"/>
    <property type="evidence" value="ECO:0007669"/>
    <property type="project" value="InterPro"/>
</dbReference>
<dbReference type="AlphaFoldDB" id="F7Q3Q7"/>
<dbReference type="InterPro" id="IPR001623">
    <property type="entry name" value="DnaJ_domain"/>
</dbReference>
<keyword evidence="1" id="KW-0143">Chaperone</keyword>
<dbReference type="SUPFAM" id="SSF49493">
    <property type="entry name" value="HSP40/DnaJ peptide-binding domain"/>
    <property type="match status" value="2"/>
</dbReference>
<dbReference type="PROSITE" id="PS50076">
    <property type="entry name" value="DNAJ_2"/>
    <property type="match status" value="1"/>
</dbReference>
<feature type="compositionally biased region" description="Basic and acidic residues" evidence="2">
    <location>
        <begin position="63"/>
        <end position="74"/>
    </location>
</feature>
<dbReference type="InterPro" id="IPR018253">
    <property type="entry name" value="DnaJ_domain_CS"/>
</dbReference>
<dbReference type="OrthoDB" id="9779889at2"/>
<dbReference type="GO" id="GO:0042026">
    <property type="term" value="P:protein refolding"/>
    <property type="evidence" value="ECO:0007669"/>
    <property type="project" value="TreeGrafter"/>
</dbReference>
<dbReference type="Gene3D" id="2.60.260.20">
    <property type="entry name" value="Urease metallochaperone UreE, N-terminal domain"/>
    <property type="match status" value="2"/>
</dbReference>
<keyword evidence="4" id="KW-0238">DNA-binding</keyword>
<feature type="region of interest" description="Disordered" evidence="2">
    <location>
        <begin position="63"/>
        <end position="108"/>
    </location>
</feature>